<feature type="transmembrane region" description="Helical" evidence="11">
    <location>
        <begin position="51"/>
        <end position="70"/>
    </location>
</feature>
<reference evidence="14" key="1">
    <citation type="submission" date="2018-06" db="EMBL/GenBank/DDBJ databases">
        <authorList>
            <person name="Zhirakovskaya E."/>
        </authorList>
    </citation>
    <scope>NUCLEOTIDE SEQUENCE</scope>
</reference>
<dbReference type="InterPro" id="IPR027417">
    <property type="entry name" value="P-loop_NTPase"/>
</dbReference>
<dbReference type="PANTHER" id="PTHR11070:SF2">
    <property type="entry name" value="ATP-DEPENDENT DNA HELICASE SRS2"/>
    <property type="match status" value="1"/>
</dbReference>
<dbReference type="EC" id="5.6.2.4" evidence="9"/>
<evidence type="ECO:0000256" key="2">
    <source>
        <dbReference type="ARBA" id="ARBA00022741"/>
    </source>
</evidence>
<keyword evidence="11" id="KW-0812">Transmembrane</keyword>
<dbReference type="GO" id="GO:0000725">
    <property type="term" value="P:recombinational repair"/>
    <property type="evidence" value="ECO:0007669"/>
    <property type="project" value="TreeGrafter"/>
</dbReference>
<dbReference type="InterPro" id="IPR013986">
    <property type="entry name" value="DExx_box_DNA_helicase_dom_sf"/>
</dbReference>
<dbReference type="InterPro" id="IPR014017">
    <property type="entry name" value="DNA_helicase_UvrD-like_C"/>
</dbReference>
<evidence type="ECO:0000256" key="3">
    <source>
        <dbReference type="ARBA" id="ARBA00022801"/>
    </source>
</evidence>
<keyword evidence="11" id="KW-0472">Membrane</keyword>
<organism evidence="14">
    <name type="scientific">hydrothermal vent metagenome</name>
    <dbReference type="NCBI Taxonomy" id="652676"/>
    <lineage>
        <taxon>unclassified sequences</taxon>
        <taxon>metagenomes</taxon>
        <taxon>ecological metagenomes</taxon>
    </lineage>
</organism>
<evidence type="ECO:0000256" key="8">
    <source>
        <dbReference type="ARBA" id="ARBA00034617"/>
    </source>
</evidence>
<dbReference type="Gene3D" id="3.40.50.300">
    <property type="entry name" value="P-loop containing nucleotide triphosphate hydrolases"/>
    <property type="match status" value="2"/>
</dbReference>
<evidence type="ECO:0000259" key="13">
    <source>
        <dbReference type="PROSITE" id="PS51217"/>
    </source>
</evidence>
<dbReference type="PANTHER" id="PTHR11070">
    <property type="entry name" value="UVRD / RECB / PCRA DNA HELICASE FAMILY MEMBER"/>
    <property type="match status" value="1"/>
</dbReference>
<dbReference type="GO" id="GO:0003677">
    <property type="term" value="F:DNA binding"/>
    <property type="evidence" value="ECO:0007669"/>
    <property type="project" value="UniProtKB-KW"/>
</dbReference>
<dbReference type="GO" id="GO:0016887">
    <property type="term" value="F:ATP hydrolysis activity"/>
    <property type="evidence" value="ECO:0007669"/>
    <property type="project" value="RHEA"/>
</dbReference>
<dbReference type="Pfam" id="PF00580">
    <property type="entry name" value="UvrD-helicase"/>
    <property type="match status" value="1"/>
</dbReference>
<keyword evidence="2" id="KW-0547">Nucleotide-binding</keyword>
<dbReference type="SUPFAM" id="SSF52540">
    <property type="entry name" value="P-loop containing nucleoside triphosphate hydrolases"/>
    <property type="match status" value="1"/>
</dbReference>
<dbReference type="InterPro" id="IPR000212">
    <property type="entry name" value="DNA_helicase_UvrD/REP"/>
</dbReference>
<evidence type="ECO:0000256" key="10">
    <source>
        <dbReference type="ARBA" id="ARBA00048988"/>
    </source>
</evidence>
<dbReference type="PROSITE" id="PS51198">
    <property type="entry name" value="UVRD_HELICASE_ATP_BIND"/>
    <property type="match status" value="1"/>
</dbReference>
<evidence type="ECO:0000259" key="12">
    <source>
        <dbReference type="PROSITE" id="PS51198"/>
    </source>
</evidence>
<evidence type="ECO:0000256" key="1">
    <source>
        <dbReference type="ARBA" id="ARBA00009922"/>
    </source>
</evidence>
<evidence type="ECO:0000256" key="7">
    <source>
        <dbReference type="ARBA" id="ARBA00023235"/>
    </source>
</evidence>
<feature type="domain" description="UvrD-like helicase ATP-binding" evidence="12">
    <location>
        <begin position="16"/>
        <end position="313"/>
    </location>
</feature>
<dbReference type="GO" id="GO:0005829">
    <property type="term" value="C:cytosol"/>
    <property type="evidence" value="ECO:0007669"/>
    <property type="project" value="TreeGrafter"/>
</dbReference>
<keyword evidence="6" id="KW-0238">DNA-binding</keyword>
<evidence type="ECO:0000313" key="14">
    <source>
        <dbReference type="EMBL" id="VAX42594.1"/>
    </source>
</evidence>
<protein>
    <recommendedName>
        <fullName evidence="9">DNA 3'-5' helicase</fullName>
        <ecNumber evidence="9">5.6.2.4</ecNumber>
    </recommendedName>
</protein>
<proteinExistence type="inferred from homology"/>
<accession>A0A3B1E0U9</accession>
<evidence type="ECO:0000256" key="11">
    <source>
        <dbReference type="SAM" id="Phobius"/>
    </source>
</evidence>
<evidence type="ECO:0000256" key="6">
    <source>
        <dbReference type="ARBA" id="ARBA00023125"/>
    </source>
</evidence>
<keyword evidence="4 14" id="KW-0347">Helicase</keyword>
<keyword evidence="5" id="KW-0067">ATP-binding</keyword>
<keyword evidence="3 14" id="KW-0378">Hydrolase</keyword>
<dbReference type="GO" id="GO:0005524">
    <property type="term" value="F:ATP binding"/>
    <property type="evidence" value="ECO:0007669"/>
    <property type="project" value="UniProtKB-KW"/>
</dbReference>
<dbReference type="Gene3D" id="1.10.486.10">
    <property type="entry name" value="PCRA, domain 4"/>
    <property type="match status" value="1"/>
</dbReference>
<comment type="catalytic activity">
    <reaction evidence="8">
        <text>Couples ATP hydrolysis with the unwinding of duplex DNA by translocating in the 3'-5' direction.</text>
        <dbReference type="EC" id="5.6.2.4"/>
    </reaction>
</comment>
<dbReference type="Gene3D" id="1.10.10.160">
    <property type="match status" value="1"/>
</dbReference>
<dbReference type="PROSITE" id="PS51217">
    <property type="entry name" value="UVRD_HELICASE_CTER"/>
    <property type="match status" value="1"/>
</dbReference>
<dbReference type="InterPro" id="IPR014016">
    <property type="entry name" value="UvrD-like_ATP-bd"/>
</dbReference>
<dbReference type="EMBL" id="UOGK01000722">
    <property type="protein sequence ID" value="VAX42594.1"/>
    <property type="molecule type" value="Genomic_DNA"/>
</dbReference>
<dbReference type="FunFam" id="1.10.10.160:FF:000001">
    <property type="entry name" value="ATP-dependent DNA helicase"/>
    <property type="match status" value="1"/>
</dbReference>
<evidence type="ECO:0000256" key="9">
    <source>
        <dbReference type="ARBA" id="ARBA00034808"/>
    </source>
</evidence>
<dbReference type="Pfam" id="PF13361">
    <property type="entry name" value="UvrD_C"/>
    <property type="match status" value="1"/>
</dbReference>
<dbReference type="CDD" id="cd17932">
    <property type="entry name" value="DEXQc_UvrD"/>
    <property type="match status" value="1"/>
</dbReference>
<feature type="non-terminal residue" evidence="14">
    <location>
        <position position="547"/>
    </location>
</feature>
<comment type="similarity">
    <text evidence="1">Belongs to the helicase family. UvrD subfamily.</text>
</comment>
<evidence type="ECO:0000256" key="5">
    <source>
        <dbReference type="ARBA" id="ARBA00022840"/>
    </source>
</evidence>
<dbReference type="GO" id="GO:0043138">
    <property type="term" value="F:3'-5' DNA helicase activity"/>
    <property type="evidence" value="ECO:0007669"/>
    <property type="project" value="UniProtKB-EC"/>
</dbReference>
<keyword evidence="7" id="KW-0413">Isomerase</keyword>
<dbReference type="GO" id="GO:0033202">
    <property type="term" value="C:DNA helicase complex"/>
    <property type="evidence" value="ECO:0007669"/>
    <property type="project" value="TreeGrafter"/>
</dbReference>
<dbReference type="AlphaFoldDB" id="A0A3B1E0U9"/>
<feature type="non-terminal residue" evidence="14">
    <location>
        <position position="1"/>
    </location>
</feature>
<sequence>RTDATTTMTTMDHLLDDLTPPQKEAVLHTEGPLLVLAAAGSGKTRVITRRIAYLISCGVPAWSILALTFTNKAAGEMRERVQSMLAPDGEETRQSRGLTVSTFHALGARLIRRYGELAAHDGVQLGIKNDFTIYTSPDQLAAVKATVLALGLSTTNWPPRSVLGAISKAKNELLDADEYAARAGDFFSKNIAKLYAGYQKRLRAANAADFDDLLMLTAKMLRESKAVREECQKRWQYLLIDEYQDTNHAQFTIASMLAGDGLAEGEGPNVCVVGDPDQAIYSWRGADITNILEFEERYPKAAVITLGENFRSTAPILAAADALIRHNKKRKHKDLFTSREGGEPITAILCRDERHEAQLVADWLRSHAEADRLEAGATVEGYAWREMAVFYRTNALSRVMEDALREAGVPYVIARGTAFFDREEIKHALGYLRVVANQADDVSLGRIVNVPTRGIGATSLGRVRDATAEAGISLWEGLRQAERVPGLSTRAVNAMKGFVELIDSWTGHGSFLGKEMTGSLSELVERVIRESGLEKSYKRQAETSKSE</sequence>
<feature type="domain" description="UvrD-like helicase C-terminal" evidence="13">
    <location>
        <begin position="314"/>
        <end position="547"/>
    </location>
</feature>
<keyword evidence="11" id="KW-1133">Transmembrane helix</keyword>
<evidence type="ECO:0000256" key="4">
    <source>
        <dbReference type="ARBA" id="ARBA00022806"/>
    </source>
</evidence>
<gene>
    <name evidence="14" type="ORF">MNBD_PLANCTO03-1201</name>
</gene>
<comment type="catalytic activity">
    <reaction evidence="10">
        <text>ATP + H2O = ADP + phosphate + H(+)</text>
        <dbReference type="Rhea" id="RHEA:13065"/>
        <dbReference type="ChEBI" id="CHEBI:15377"/>
        <dbReference type="ChEBI" id="CHEBI:15378"/>
        <dbReference type="ChEBI" id="CHEBI:30616"/>
        <dbReference type="ChEBI" id="CHEBI:43474"/>
        <dbReference type="ChEBI" id="CHEBI:456216"/>
        <dbReference type="EC" id="5.6.2.4"/>
    </reaction>
</comment>
<name>A0A3B1E0U9_9ZZZZ</name>